<dbReference type="Pfam" id="PF13403">
    <property type="entry name" value="Hint_2"/>
    <property type="match status" value="1"/>
</dbReference>
<dbReference type="RefSeq" id="WP_089421359.1">
    <property type="nucleotide sequence ID" value="NZ_CP022415.1"/>
</dbReference>
<accession>A0A221K3Q6</accession>
<dbReference type="AlphaFoldDB" id="A0A221K3Q6"/>
<dbReference type="KEGG" id="spse:SULPSESMR1_02805"/>
<feature type="domain" description="Hedgehog/Intein (Hint)" evidence="1">
    <location>
        <begin position="110"/>
        <end position="254"/>
    </location>
</feature>
<name>A0A221K3Q6_9RHOB</name>
<protein>
    <submittedName>
        <fullName evidence="2">Hint domain protein</fullName>
    </submittedName>
</protein>
<gene>
    <name evidence="2" type="ORF">SULPSESMR1_02805</name>
</gene>
<dbReference type="OrthoDB" id="6305173at2"/>
<evidence type="ECO:0000313" key="3">
    <source>
        <dbReference type="Proteomes" id="UP000199754"/>
    </source>
</evidence>
<proteinExistence type="predicted"/>
<organism evidence="2 3">
    <name type="scientific">Pseudosulfitobacter pseudonitzschiae</name>
    <dbReference type="NCBI Taxonomy" id="1402135"/>
    <lineage>
        <taxon>Bacteria</taxon>
        <taxon>Pseudomonadati</taxon>
        <taxon>Pseudomonadota</taxon>
        <taxon>Alphaproteobacteria</taxon>
        <taxon>Rhodobacterales</taxon>
        <taxon>Roseobacteraceae</taxon>
        <taxon>Pseudosulfitobacter</taxon>
    </lineage>
</organism>
<sequence length="334" mass="37175">MSDVGYFGGEIYNIPRHLPDVVSIAWADRVAVEKLIVDDPGQLGVESSDELLTPNLYASEIQGVLEVYGRSVRKDHTVEEPAPVKVSPSTNLASSQSMSSAIQEQLQIGGFARGVRVKTLSGEVRVENIKSSDLILTLDAGYKKVQYVSSTKINSQALKNNPELYPVVISKNALTPNLPEKDLYVSSQHRVYISSRIAYNVFGESEILVSAKDLVGCQGVKFDYSVKEVEYFHLILEKHALIYASGSISECLFLDSPEFKIETVDRTEKLSLKCSIVPKDKQSSSLARMVIREESLIKKFIENHRNSERHLVEPVTLRIFEESQRAGQLKEVAA</sequence>
<evidence type="ECO:0000313" key="2">
    <source>
        <dbReference type="EMBL" id="ASM73595.1"/>
    </source>
</evidence>
<dbReference type="Proteomes" id="UP000199754">
    <property type="component" value="Chromosome"/>
</dbReference>
<dbReference type="InterPro" id="IPR036844">
    <property type="entry name" value="Hint_dom_sf"/>
</dbReference>
<reference evidence="2 3" key="1">
    <citation type="submission" date="2017-07" db="EMBL/GenBank/DDBJ databases">
        <title>Genome Sequence of Sulfitobacter pseudonitzschiae Strain SMR1 Isolated from a culture of the Diatom Skeletonema marinoi.</title>
        <authorList>
            <person name="Topel M."/>
            <person name="Pinder M.I.M."/>
            <person name="Johansson O.N."/>
            <person name="Kourtchenko O."/>
            <person name="Godhe A."/>
            <person name="Clarke A.K."/>
        </authorList>
    </citation>
    <scope>NUCLEOTIDE SEQUENCE [LARGE SCALE GENOMIC DNA]</scope>
    <source>
        <strain evidence="2 3">SMR1</strain>
    </source>
</reference>
<dbReference type="InterPro" id="IPR028992">
    <property type="entry name" value="Hedgehog/Intein_dom"/>
</dbReference>
<dbReference type="SUPFAM" id="SSF51294">
    <property type="entry name" value="Hedgehog/intein (Hint) domain"/>
    <property type="match status" value="1"/>
</dbReference>
<evidence type="ECO:0000259" key="1">
    <source>
        <dbReference type="Pfam" id="PF13403"/>
    </source>
</evidence>
<dbReference type="EMBL" id="CP022415">
    <property type="protein sequence ID" value="ASM73595.1"/>
    <property type="molecule type" value="Genomic_DNA"/>
</dbReference>
<keyword evidence="3" id="KW-1185">Reference proteome</keyword>